<feature type="transmembrane region" description="Helical" evidence="7">
    <location>
        <begin position="160"/>
        <end position="180"/>
    </location>
</feature>
<reference evidence="9 10" key="2">
    <citation type="submission" date="2020-03" db="EMBL/GenBank/DDBJ databases">
        <authorList>
            <person name="Ichikawa N."/>
            <person name="Kimura A."/>
            <person name="Kitahashi Y."/>
            <person name="Uohara A."/>
        </authorList>
    </citation>
    <scope>NUCLEOTIDE SEQUENCE [LARGE SCALE GENOMIC DNA]</scope>
    <source>
        <strain evidence="9 10">NBRC 105367</strain>
    </source>
</reference>
<feature type="transmembrane region" description="Helical" evidence="7">
    <location>
        <begin position="201"/>
        <end position="223"/>
    </location>
</feature>
<evidence type="ECO:0000256" key="5">
    <source>
        <dbReference type="ARBA" id="ARBA00022989"/>
    </source>
</evidence>
<keyword evidence="4 7" id="KW-0812">Transmembrane</keyword>
<feature type="transmembrane region" description="Helical" evidence="7">
    <location>
        <begin position="31"/>
        <end position="52"/>
    </location>
</feature>
<dbReference type="InterPro" id="IPR000515">
    <property type="entry name" value="MetI-like"/>
</dbReference>
<name>A0A6F8YZ74_9ACTN</name>
<dbReference type="AlphaFoldDB" id="A0A6F8YZ74"/>
<accession>A0A6F8YZ74</accession>
<feature type="transmembrane region" description="Helical" evidence="7">
    <location>
        <begin position="93"/>
        <end position="115"/>
    </location>
</feature>
<dbReference type="PANTHER" id="PTHR43744">
    <property type="entry name" value="ABC TRANSPORTER PERMEASE PROTEIN MG189-RELATED-RELATED"/>
    <property type="match status" value="1"/>
</dbReference>
<feature type="domain" description="ABC transmembrane type-1" evidence="8">
    <location>
        <begin position="89"/>
        <end position="282"/>
    </location>
</feature>
<feature type="transmembrane region" description="Helical" evidence="7">
    <location>
        <begin position="127"/>
        <end position="148"/>
    </location>
</feature>
<gene>
    <name evidence="9" type="ORF">Psuf_086790</name>
</gene>
<dbReference type="KEGG" id="psuu:Psuf_086790"/>
<reference evidence="9 10" key="1">
    <citation type="submission" date="2020-03" db="EMBL/GenBank/DDBJ databases">
        <title>Whole genome shotgun sequence of Phytohabitans suffuscus NBRC 105367.</title>
        <authorList>
            <person name="Komaki H."/>
            <person name="Tamura T."/>
        </authorList>
    </citation>
    <scope>NUCLEOTIDE SEQUENCE [LARGE SCALE GENOMIC DNA]</scope>
    <source>
        <strain evidence="9 10">NBRC 105367</strain>
    </source>
</reference>
<keyword evidence="2 7" id="KW-0813">Transport</keyword>
<dbReference type="SUPFAM" id="SSF161098">
    <property type="entry name" value="MetI-like"/>
    <property type="match status" value="1"/>
</dbReference>
<evidence type="ECO:0000256" key="6">
    <source>
        <dbReference type="ARBA" id="ARBA00023136"/>
    </source>
</evidence>
<keyword evidence="3" id="KW-1003">Cell membrane</keyword>
<dbReference type="Pfam" id="PF00528">
    <property type="entry name" value="BPD_transp_1"/>
    <property type="match status" value="1"/>
</dbReference>
<protein>
    <submittedName>
        <fullName evidence="9">Sugar ABC transporter permease</fullName>
    </submittedName>
</protein>
<evidence type="ECO:0000256" key="3">
    <source>
        <dbReference type="ARBA" id="ARBA00022475"/>
    </source>
</evidence>
<dbReference type="InterPro" id="IPR035906">
    <property type="entry name" value="MetI-like_sf"/>
</dbReference>
<dbReference type="Proteomes" id="UP000503011">
    <property type="component" value="Chromosome"/>
</dbReference>
<evidence type="ECO:0000256" key="2">
    <source>
        <dbReference type="ARBA" id="ARBA00022448"/>
    </source>
</evidence>
<feature type="transmembrane region" description="Helical" evidence="7">
    <location>
        <begin position="261"/>
        <end position="282"/>
    </location>
</feature>
<organism evidence="9 10">
    <name type="scientific">Phytohabitans suffuscus</name>
    <dbReference type="NCBI Taxonomy" id="624315"/>
    <lineage>
        <taxon>Bacteria</taxon>
        <taxon>Bacillati</taxon>
        <taxon>Actinomycetota</taxon>
        <taxon>Actinomycetes</taxon>
        <taxon>Micromonosporales</taxon>
        <taxon>Micromonosporaceae</taxon>
    </lineage>
</organism>
<dbReference type="PANTHER" id="PTHR43744:SF4">
    <property type="entry name" value="OSMOPROTECTIVE COMPOUNDS UPTAKE PERMEASE PROTEIN GGTD"/>
    <property type="match status" value="1"/>
</dbReference>
<proteinExistence type="inferred from homology"/>
<dbReference type="GO" id="GO:0055085">
    <property type="term" value="P:transmembrane transport"/>
    <property type="evidence" value="ECO:0007669"/>
    <property type="project" value="InterPro"/>
</dbReference>
<dbReference type="Gene3D" id="1.10.3720.10">
    <property type="entry name" value="MetI-like"/>
    <property type="match status" value="1"/>
</dbReference>
<evidence type="ECO:0000256" key="4">
    <source>
        <dbReference type="ARBA" id="ARBA00022692"/>
    </source>
</evidence>
<feature type="transmembrane region" description="Helical" evidence="7">
    <location>
        <begin position="229"/>
        <end position="249"/>
    </location>
</feature>
<keyword evidence="10" id="KW-1185">Reference proteome</keyword>
<dbReference type="GO" id="GO:0005886">
    <property type="term" value="C:plasma membrane"/>
    <property type="evidence" value="ECO:0007669"/>
    <property type="project" value="UniProtKB-SubCell"/>
</dbReference>
<comment type="similarity">
    <text evidence="7">Belongs to the binding-protein-dependent transport system permease family.</text>
</comment>
<evidence type="ECO:0000313" key="10">
    <source>
        <dbReference type="Proteomes" id="UP000503011"/>
    </source>
</evidence>
<evidence type="ECO:0000259" key="8">
    <source>
        <dbReference type="PROSITE" id="PS50928"/>
    </source>
</evidence>
<evidence type="ECO:0000256" key="7">
    <source>
        <dbReference type="RuleBase" id="RU363032"/>
    </source>
</evidence>
<comment type="subcellular location">
    <subcellularLocation>
        <location evidence="1 7">Cell membrane</location>
        <topology evidence="1 7">Multi-pass membrane protein</topology>
    </subcellularLocation>
</comment>
<dbReference type="EMBL" id="AP022871">
    <property type="protein sequence ID" value="BCB91366.1"/>
    <property type="molecule type" value="Genomic_DNA"/>
</dbReference>
<keyword evidence="5 7" id="KW-1133">Transmembrane helix</keyword>
<sequence length="296" mass="30919">MTQLLSRPAPAVTAAPAAARRARPRRVPTHLALLLVCGLWTVPVLGLLVSSFRPAYDISTTGWWRAGEGTLTTGNYRDVLATGGFGTALANSLLITVPAVAAMVAVGAVAAFALARMPFAGRRAVTVAMVALLALPLQMTLVPVLRLYNAAGLTGTFAGIWLVHLGFGLPFAVYLLRTFFAGLPEELFEAAALDGASTLTAFLRVAVPVSGPAIASVAIFQFIWVWNDLLIALIFLGGDPGVAPLTVAVSNLVSATTGQGWQLLTAAAFVAMAVPMVIFFALQRYFVRGLLAGSGK</sequence>
<dbReference type="RefSeq" id="WP_173164372.1">
    <property type="nucleotide sequence ID" value="NZ_AP022871.1"/>
</dbReference>
<keyword evidence="6 7" id="KW-0472">Membrane</keyword>
<evidence type="ECO:0000313" key="9">
    <source>
        <dbReference type="EMBL" id="BCB91366.1"/>
    </source>
</evidence>
<dbReference type="CDD" id="cd06261">
    <property type="entry name" value="TM_PBP2"/>
    <property type="match status" value="1"/>
</dbReference>
<evidence type="ECO:0000256" key="1">
    <source>
        <dbReference type="ARBA" id="ARBA00004651"/>
    </source>
</evidence>
<dbReference type="PROSITE" id="PS50928">
    <property type="entry name" value="ABC_TM1"/>
    <property type="match status" value="1"/>
</dbReference>